<dbReference type="HOGENOM" id="CLU_142990_2_0_1"/>
<dbReference type="InParanoid" id="A0A067P7R8"/>
<gene>
    <name evidence="1" type="ORF">JAAARDRAFT_142815</name>
</gene>
<organism evidence="1 2">
    <name type="scientific">Jaapia argillacea MUCL 33604</name>
    <dbReference type="NCBI Taxonomy" id="933084"/>
    <lineage>
        <taxon>Eukaryota</taxon>
        <taxon>Fungi</taxon>
        <taxon>Dikarya</taxon>
        <taxon>Basidiomycota</taxon>
        <taxon>Agaricomycotina</taxon>
        <taxon>Agaricomycetes</taxon>
        <taxon>Agaricomycetidae</taxon>
        <taxon>Jaapiales</taxon>
        <taxon>Jaapiaceae</taxon>
        <taxon>Jaapia</taxon>
    </lineage>
</organism>
<evidence type="ECO:0000313" key="1">
    <source>
        <dbReference type="EMBL" id="KDQ49865.1"/>
    </source>
</evidence>
<sequence>MWLVSSNSRCNPVPAVFGLFVHAANTPEKVIDVLARIGLSISPTSINSTVQSLSVAAKRKINDAHLNALTT</sequence>
<protein>
    <submittedName>
        <fullName evidence="1">Uncharacterized protein</fullName>
    </submittedName>
</protein>
<keyword evidence="2" id="KW-1185">Reference proteome</keyword>
<name>A0A067P7R8_9AGAM</name>
<dbReference type="OrthoDB" id="4743193at2759"/>
<proteinExistence type="predicted"/>
<evidence type="ECO:0000313" key="2">
    <source>
        <dbReference type="Proteomes" id="UP000027265"/>
    </source>
</evidence>
<dbReference type="EMBL" id="KL197771">
    <property type="protein sequence ID" value="KDQ49865.1"/>
    <property type="molecule type" value="Genomic_DNA"/>
</dbReference>
<dbReference type="STRING" id="933084.A0A067P7R8"/>
<dbReference type="AlphaFoldDB" id="A0A067P7R8"/>
<reference evidence="2" key="1">
    <citation type="journal article" date="2014" name="Proc. Natl. Acad. Sci. U.S.A.">
        <title>Extensive sampling of basidiomycete genomes demonstrates inadequacy of the white-rot/brown-rot paradigm for wood decay fungi.</title>
        <authorList>
            <person name="Riley R."/>
            <person name="Salamov A.A."/>
            <person name="Brown D.W."/>
            <person name="Nagy L.G."/>
            <person name="Floudas D."/>
            <person name="Held B.W."/>
            <person name="Levasseur A."/>
            <person name="Lombard V."/>
            <person name="Morin E."/>
            <person name="Otillar R."/>
            <person name="Lindquist E.A."/>
            <person name="Sun H."/>
            <person name="LaButti K.M."/>
            <person name="Schmutz J."/>
            <person name="Jabbour D."/>
            <person name="Luo H."/>
            <person name="Baker S.E."/>
            <person name="Pisabarro A.G."/>
            <person name="Walton J.D."/>
            <person name="Blanchette R.A."/>
            <person name="Henrissat B."/>
            <person name="Martin F."/>
            <person name="Cullen D."/>
            <person name="Hibbett D.S."/>
            <person name="Grigoriev I.V."/>
        </authorList>
    </citation>
    <scope>NUCLEOTIDE SEQUENCE [LARGE SCALE GENOMIC DNA]</scope>
    <source>
        <strain evidence="2">MUCL 33604</strain>
    </source>
</reference>
<accession>A0A067P7R8</accession>
<dbReference type="Proteomes" id="UP000027265">
    <property type="component" value="Unassembled WGS sequence"/>
</dbReference>